<dbReference type="EMBL" id="JPJI01000032">
    <property type="protein sequence ID" value="KEZ92656.1"/>
    <property type="molecule type" value="Genomic_DNA"/>
</dbReference>
<evidence type="ECO:0000313" key="1">
    <source>
        <dbReference type="EMBL" id="KEZ92656.1"/>
    </source>
</evidence>
<gene>
    <name evidence="1" type="ORF">IL45_10945</name>
</gene>
<reference evidence="1 2" key="1">
    <citation type="submission" date="2014-07" db="EMBL/GenBank/DDBJ databases">
        <title>Draft genome sequence of Nonlabens ulvanivorans, an ulvan degrading bacterium.</title>
        <authorList>
            <person name="Kopel M."/>
            <person name="Helbert W."/>
            <person name="Henrissat B."/>
            <person name="Doniger T."/>
            <person name="Banin E."/>
        </authorList>
    </citation>
    <scope>NUCLEOTIDE SEQUENCE [LARGE SCALE GENOMIC DNA]</scope>
    <source>
        <strain evidence="1 2">PLR</strain>
    </source>
</reference>
<comment type="caution">
    <text evidence="1">The sequence shown here is derived from an EMBL/GenBank/DDBJ whole genome shotgun (WGS) entry which is preliminary data.</text>
</comment>
<dbReference type="Proteomes" id="UP000028531">
    <property type="component" value="Unassembled WGS sequence"/>
</dbReference>
<name>A0A084JUM2_NONUL</name>
<organism evidence="1 2">
    <name type="scientific">Nonlabens ulvanivorans</name>
    <name type="common">Persicivirga ulvanivorans</name>
    <dbReference type="NCBI Taxonomy" id="906888"/>
    <lineage>
        <taxon>Bacteria</taxon>
        <taxon>Pseudomonadati</taxon>
        <taxon>Bacteroidota</taxon>
        <taxon>Flavobacteriia</taxon>
        <taxon>Flavobacteriales</taxon>
        <taxon>Flavobacteriaceae</taxon>
        <taxon>Nonlabens</taxon>
    </lineage>
</organism>
<dbReference type="AlphaFoldDB" id="A0A084JUM2"/>
<protein>
    <submittedName>
        <fullName evidence="1">Uncharacterized protein</fullName>
    </submittedName>
</protein>
<evidence type="ECO:0000313" key="2">
    <source>
        <dbReference type="Proteomes" id="UP000028531"/>
    </source>
</evidence>
<proteinExistence type="predicted"/>
<sequence length="94" mass="10551">MTKRNIPRVIMVTGNVSITRIGLTIKFRSDNEMATKIALRYPSVLTPGNSFESNTTNSAVINSLIINFIMYDLGGKNKKIRLSKTETDFNKLLN</sequence>
<accession>A0A084JUM2</accession>